<evidence type="ECO:0008006" key="3">
    <source>
        <dbReference type="Google" id="ProtNLM"/>
    </source>
</evidence>
<keyword evidence="2" id="KW-1185">Reference proteome</keyword>
<dbReference type="Pfam" id="PF06240">
    <property type="entry name" value="COXG"/>
    <property type="match status" value="1"/>
</dbReference>
<dbReference type="AlphaFoldDB" id="A0A1G8M5H5"/>
<dbReference type="Gene3D" id="3.30.530.20">
    <property type="match status" value="1"/>
</dbReference>
<dbReference type="RefSeq" id="WP_089846467.1">
    <property type="nucleotide sequence ID" value="NZ_FNEJ01000007.1"/>
</dbReference>
<evidence type="ECO:0000313" key="1">
    <source>
        <dbReference type="EMBL" id="SDI63113.1"/>
    </source>
</evidence>
<reference evidence="1 2" key="1">
    <citation type="submission" date="2016-10" db="EMBL/GenBank/DDBJ databases">
        <authorList>
            <person name="de Groot N.N."/>
        </authorList>
    </citation>
    <scope>NUCLEOTIDE SEQUENCE [LARGE SCALE GENOMIC DNA]</scope>
    <source>
        <strain evidence="1 2">DSM 26424</strain>
    </source>
</reference>
<name>A0A1G8M5H5_9RHOB</name>
<dbReference type="EMBL" id="FNEJ01000007">
    <property type="protein sequence ID" value="SDI63113.1"/>
    <property type="molecule type" value="Genomic_DNA"/>
</dbReference>
<sequence length="149" mass="16091">MQLSEDHILPAPRDDVWAALHDPDVLRDCIPGCTELVAEGDDTLHASVTTKIGPVKATFKGTVSFSEERPPESFVLGGEGKGGVAGFAKGQAHIFLDEHPAGTLLRYEVEVKLGGKLAQLGSRLIASTSRKLSAQFFESFAARFQQQDR</sequence>
<dbReference type="PANTHER" id="PTHR38588:SF1">
    <property type="entry name" value="BLL0334 PROTEIN"/>
    <property type="match status" value="1"/>
</dbReference>
<gene>
    <name evidence="1" type="ORF">SAMN04487993_1007183</name>
</gene>
<proteinExistence type="predicted"/>
<dbReference type="OrthoDB" id="9787428at2"/>
<dbReference type="InterPro" id="IPR023393">
    <property type="entry name" value="START-like_dom_sf"/>
</dbReference>
<dbReference type="STRING" id="555512.SAMN04487993_1007183"/>
<protein>
    <recommendedName>
        <fullName evidence="3">Carbon monoxide dehydrogenase subunit G</fullName>
    </recommendedName>
</protein>
<dbReference type="CDD" id="cd05018">
    <property type="entry name" value="CoxG"/>
    <property type="match status" value="1"/>
</dbReference>
<dbReference type="InterPro" id="IPR010419">
    <property type="entry name" value="CO_DH_gsu"/>
</dbReference>
<dbReference type="PANTHER" id="PTHR38588">
    <property type="entry name" value="BLL0334 PROTEIN"/>
    <property type="match status" value="1"/>
</dbReference>
<evidence type="ECO:0000313" key="2">
    <source>
        <dbReference type="Proteomes" id="UP000199093"/>
    </source>
</evidence>
<organism evidence="1 2">
    <name type="scientific">Salipiger marinus</name>
    <dbReference type="NCBI Taxonomy" id="555512"/>
    <lineage>
        <taxon>Bacteria</taxon>
        <taxon>Pseudomonadati</taxon>
        <taxon>Pseudomonadota</taxon>
        <taxon>Alphaproteobacteria</taxon>
        <taxon>Rhodobacterales</taxon>
        <taxon>Roseobacteraceae</taxon>
        <taxon>Salipiger</taxon>
    </lineage>
</organism>
<dbReference type="SUPFAM" id="SSF55961">
    <property type="entry name" value="Bet v1-like"/>
    <property type="match status" value="1"/>
</dbReference>
<accession>A0A1G8M5H5</accession>
<dbReference type="Proteomes" id="UP000199093">
    <property type="component" value="Unassembled WGS sequence"/>
</dbReference>